<feature type="region of interest" description="Disordered" evidence="1">
    <location>
        <begin position="261"/>
        <end position="285"/>
    </location>
</feature>
<evidence type="ECO:0000313" key="2">
    <source>
        <dbReference type="EMBL" id="KAG5175710.1"/>
    </source>
</evidence>
<protein>
    <submittedName>
        <fullName evidence="2">Uncharacterized protein</fullName>
    </submittedName>
</protein>
<keyword evidence="3" id="KW-1185">Reference proteome</keyword>
<organism evidence="2 3">
    <name type="scientific">Tribonema minus</name>
    <dbReference type="NCBI Taxonomy" id="303371"/>
    <lineage>
        <taxon>Eukaryota</taxon>
        <taxon>Sar</taxon>
        <taxon>Stramenopiles</taxon>
        <taxon>Ochrophyta</taxon>
        <taxon>PX clade</taxon>
        <taxon>Xanthophyceae</taxon>
        <taxon>Tribonematales</taxon>
        <taxon>Tribonemataceae</taxon>
        <taxon>Tribonema</taxon>
    </lineage>
</organism>
<name>A0A835YIC7_9STRA</name>
<evidence type="ECO:0000313" key="3">
    <source>
        <dbReference type="Proteomes" id="UP000664859"/>
    </source>
</evidence>
<dbReference type="Proteomes" id="UP000664859">
    <property type="component" value="Unassembled WGS sequence"/>
</dbReference>
<dbReference type="EMBL" id="JAFCMP010000547">
    <property type="protein sequence ID" value="KAG5175710.1"/>
    <property type="molecule type" value="Genomic_DNA"/>
</dbReference>
<dbReference type="AlphaFoldDB" id="A0A835YIC7"/>
<feature type="compositionally biased region" description="Polar residues" evidence="1">
    <location>
        <begin position="1"/>
        <end position="10"/>
    </location>
</feature>
<proteinExistence type="predicted"/>
<gene>
    <name evidence="2" type="ORF">JKP88DRAFT_242549</name>
</gene>
<comment type="caution">
    <text evidence="2">The sequence shown here is derived from an EMBL/GenBank/DDBJ whole genome shotgun (WGS) entry which is preliminary data.</text>
</comment>
<sequence>MAPAKRSTNGKGKAEAAKSSSSSSASTCVQYPEVRRLGTAQFQATITVPTGNHTNKVVVLPTYDTPEKAAVSRNIVAAKLCPGKVAIFKKRQAAYVAEREIVNVTSAVDAILRKLRLLPVPNARPSAAAGNTIKSVRARSGPNKGHRFMVSQAVFYRGDNWEQYAGMHAQLRAVVTHAEPRLHAVTLVCSVDIHREITDGTADQQLAAYIADRANTDLAHHDAIMRQEFPVDANTPEITVSAAAATADDIVYSAPGAAGDGNAQGAVAGEANATDGGADEDDNGLEAIDMAGPNLSSAERNFALILCALRAA</sequence>
<feature type="region of interest" description="Disordered" evidence="1">
    <location>
        <begin position="1"/>
        <end position="22"/>
    </location>
</feature>
<evidence type="ECO:0000256" key="1">
    <source>
        <dbReference type="SAM" id="MobiDB-lite"/>
    </source>
</evidence>
<accession>A0A835YIC7</accession>
<reference evidence="2" key="1">
    <citation type="submission" date="2021-02" db="EMBL/GenBank/DDBJ databases">
        <title>First Annotated Genome of the Yellow-green Alga Tribonema minus.</title>
        <authorList>
            <person name="Mahan K.M."/>
        </authorList>
    </citation>
    <scope>NUCLEOTIDE SEQUENCE</scope>
    <source>
        <strain evidence="2">UTEX B ZZ1240</strain>
    </source>
</reference>